<reference evidence="1" key="1">
    <citation type="submission" date="2015-04" db="UniProtKB">
        <authorList>
            <consortium name="EnsemblPlants"/>
        </authorList>
    </citation>
    <scope>IDENTIFICATION</scope>
    <source>
        <strain evidence="1">SL10</strain>
    </source>
</reference>
<evidence type="ECO:0008006" key="3">
    <source>
        <dbReference type="Google" id="ProtNLM"/>
    </source>
</evidence>
<reference evidence="1" key="2">
    <citation type="submission" date="2018-04" db="EMBL/GenBank/DDBJ databases">
        <title>OnivRS2 (Oryza nivara Reference Sequence Version 2).</title>
        <authorList>
            <person name="Zhang J."/>
            <person name="Kudrna D."/>
            <person name="Lee S."/>
            <person name="Talag J."/>
            <person name="Rajasekar S."/>
            <person name="Welchert J."/>
            <person name="Hsing Y.-I."/>
            <person name="Wing R.A."/>
        </authorList>
    </citation>
    <scope>NUCLEOTIDE SEQUENCE [LARGE SCALE GENOMIC DNA]</scope>
    <source>
        <strain evidence="1">SL10</strain>
    </source>
</reference>
<dbReference type="Proteomes" id="UP000006591">
    <property type="component" value="Chromosome 6"/>
</dbReference>
<proteinExistence type="predicted"/>
<organism evidence="1">
    <name type="scientific">Oryza nivara</name>
    <name type="common">Indian wild rice</name>
    <name type="synonym">Oryza sativa f. spontanea</name>
    <dbReference type="NCBI Taxonomy" id="4536"/>
    <lineage>
        <taxon>Eukaryota</taxon>
        <taxon>Viridiplantae</taxon>
        <taxon>Streptophyta</taxon>
        <taxon>Embryophyta</taxon>
        <taxon>Tracheophyta</taxon>
        <taxon>Spermatophyta</taxon>
        <taxon>Magnoliopsida</taxon>
        <taxon>Liliopsida</taxon>
        <taxon>Poales</taxon>
        <taxon>Poaceae</taxon>
        <taxon>BOP clade</taxon>
        <taxon>Oryzoideae</taxon>
        <taxon>Oryzeae</taxon>
        <taxon>Oryzinae</taxon>
        <taxon>Oryza</taxon>
    </lineage>
</organism>
<dbReference type="AlphaFoldDB" id="A0A0E0HKU6"/>
<dbReference type="Gramene" id="ONIVA06G03490.1">
    <property type="protein sequence ID" value="ONIVA06G03490.1"/>
    <property type="gene ID" value="ONIVA06G03490"/>
</dbReference>
<name>A0A0E0HKU6_ORYNI</name>
<dbReference type="STRING" id="4536.A0A0E0HKU6"/>
<dbReference type="HOGENOM" id="CLU_1167482_0_0_1"/>
<dbReference type="EnsemblPlants" id="ONIVA06G03490.1">
    <property type="protein sequence ID" value="ONIVA06G03490.1"/>
    <property type="gene ID" value="ONIVA06G03490"/>
</dbReference>
<protein>
    <recommendedName>
        <fullName evidence="3">RING-type domain-containing protein</fullName>
    </recommendedName>
</protein>
<accession>A0A0E0HKU6</accession>
<evidence type="ECO:0000313" key="2">
    <source>
        <dbReference type="Proteomes" id="UP000006591"/>
    </source>
</evidence>
<evidence type="ECO:0000313" key="1">
    <source>
        <dbReference type="EnsemblPlants" id="ONIVA06G03490.1"/>
    </source>
</evidence>
<keyword evidence="2" id="KW-1185">Reference proteome</keyword>
<sequence length="238" mass="27551">MRQRRWLRDYLASVSEEMDRRRLQARAGIDDHRLESLHRPRLGETREEACAVCLQDFGEKDEELRMMRARTRSISAASSVGLDSCPVCRSAMSSYNDVLEELHSELEQWIQVLSNDSTHVSGDTCKYHVILIRYNAIFYHVSRDTHEVSCETCQVSDDFNHVSRDTHEVSCDTCHVSDDFYHVSHDTREVSDDFYHVSHDTCEVSDDTYQLGIPLGEEHPDTQWRSQDLKMGGAIYET</sequence>